<keyword evidence="6" id="KW-0408">Iron</keyword>
<dbReference type="Gene3D" id="3.40.50.80">
    <property type="entry name" value="Nucleotide-binding domain of ferredoxin-NADP reductase (FNR) module"/>
    <property type="match status" value="1"/>
</dbReference>
<evidence type="ECO:0000256" key="3">
    <source>
        <dbReference type="ARBA" id="ARBA00022714"/>
    </source>
</evidence>
<evidence type="ECO:0000256" key="2">
    <source>
        <dbReference type="ARBA" id="ARBA00022630"/>
    </source>
</evidence>
<keyword evidence="4" id="KW-0479">Metal-binding</keyword>
<dbReference type="CDD" id="cd06185">
    <property type="entry name" value="PDR_like"/>
    <property type="match status" value="1"/>
</dbReference>
<dbReference type="PRINTS" id="PR00409">
    <property type="entry name" value="PHDIOXRDTASE"/>
</dbReference>
<dbReference type="PROSITE" id="PS51384">
    <property type="entry name" value="FAD_FR"/>
    <property type="match status" value="1"/>
</dbReference>
<dbReference type="InterPro" id="IPR017938">
    <property type="entry name" value="Riboflavin_synthase-like_b-brl"/>
</dbReference>
<dbReference type="InterPro" id="IPR050415">
    <property type="entry name" value="MRET"/>
</dbReference>
<dbReference type="RefSeq" id="WP_380331045.1">
    <property type="nucleotide sequence ID" value="NZ_JBHYPW010000075.1"/>
</dbReference>
<dbReference type="InterPro" id="IPR039261">
    <property type="entry name" value="FNR_nucleotide-bd"/>
</dbReference>
<dbReference type="EMBL" id="JBHYPX010000077">
    <property type="protein sequence ID" value="MFE1356111.1"/>
    <property type="molecule type" value="Genomic_DNA"/>
</dbReference>
<proteinExistence type="predicted"/>
<sequence length="333" mass="35011">MTAPEPTPDLAVTAPEPTLDLVVTGRRSEAEGVVSLTLARPDGGPLPDWTPGAHLDLLLGDGLERQYSLCGDPADAAAWTVAVLREADGRGGSVRVHDALHEGAAVRVRGPRNHFALLPAPRYLFVAGGIGITPLVPMLAAAEAAGADWSLLYVGRSRATMAFAGQLADRYGPRVLLRPRDETPRPDLAAHLAAHLATPGGRAEVYCCGPRPLLEAVERHCAQAGGPPAHVERFRPREPAGVGPERAFTLVLARSGLTLTVPADASVLDTVRGAGVDVLYSCGQGTCGTCETDVLDGRPDHRDSLLTEAERAESASMMVCVSRCLGERLVLDL</sequence>
<dbReference type="InterPro" id="IPR001041">
    <property type="entry name" value="2Fe-2S_ferredoxin-type"/>
</dbReference>
<dbReference type="SUPFAM" id="SSF63380">
    <property type="entry name" value="Riboflavin synthase domain-like"/>
    <property type="match status" value="1"/>
</dbReference>
<evidence type="ECO:0000256" key="4">
    <source>
        <dbReference type="ARBA" id="ARBA00022723"/>
    </source>
</evidence>
<dbReference type="PANTHER" id="PTHR47354">
    <property type="entry name" value="NADH OXIDOREDUCTASE HCR"/>
    <property type="match status" value="1"/>
</dbReference>
<dbReference type="Gene3D" id="2.40.30.10">
    <property type="entry name" value="Translation factors"/>
    <property type="match status" value="1"/>
</dbReference>
<evidence type="ECO:0000259" key="9">
    <source>
        <dbReference type="PROSITE" id="PS51384"/>
    </source>
</evidence>
<comment type="caution">
    <text evidence="10">The sequence shown here is derived from an EMBL/GenBank/DDBJ whole genome shotgun (WGS) entry which is preliminary data.</text>
</comment>
<feature type="domain" description="2Fe-2S ferredoxin-type" evidence="8">
    <location>
        <begin position="246"/>
        <end position="333"/>
    </location>
</feature>
<dbReference type="InterPro" id="IPR006058">
    <property type="entry name" value="2Fe2S_fd_BS"/>
</dbReference>
<evidence type="ECO:0000256" key="1">
    <source>
        <dbReference type="ARBA" id="ARBA00001974"/>
    </source>
</evidence>
<protein>
    <submittedName>
        <fullName evidence="10">PDR/VanB family oxidoreductase</fullName>
    </submittedName>
</protein>
<evidence type="ECO:0000313" key="11">
    <source>
        <dbReference type="Proteomes" id="UP001599542"/>
    </source>
</evidence>
<evidence type="ECO:0000313" key="10">
    <source>
        <dbReference type="EMBL" id="MFE1356111.1"/>
    </source>
</evidence>
<evidence type="ECO:0000256" key="6">
    <source>
        <dbReference type="ARBA" id="ARBA00023004"/>
    </source>
</evidence>
<feature type="domain" description="FAD-binding FR-type" evidence="9">
    <location>
        <begin position="16"/>
        <end position="118"/>
    </location>
</feature>
<dbReference type="SUPFAM" id="SSF52343">
    <property type="entry name" value="Ferredoxin reductase-like, C-terminal NADP-linked domain"/>
    <property type="match status" value="1"/>
</dbReference>
<dbReference type="Gene3D" id="3.10.20.30">
    <property type="match status" value="1"/>
</dbReference>
<dbReference type="InterPro" id="IPR036010">
    <property type="entry name" value="2Fe-2S_ferredoxin-like_sf"/>
</dbReference>
<comment type="cofactor">
    <cofactor evidence="1">
        <name>FAD</name>
        <dbReference type="ChEBI" id="CHEBI:57692"/>
    </cofactor>
</comment>
<dbReference type="PROSITE" id="PS00197">
    <property type="entry name" value="2FE2S_FER_1"/>
    <property type="match status" value="1"/>
</dbReference>
<dbReference type="Pfam" id="PF00111">
    <property type="entry name" value="Fer2"/>
    <property type="match status" value="1"/>
</dbReference>
<evidence type="ECO:0000256" key="7">
    <source>
        <dbReference type="ARBA" id="ARBA00023014"/>
    </source>
</evidence>
<keyword evidence="7" id="KW-0411">Iron-sulfur</keyword>
<keyword evidence="11" id="KW-1185">Reference proteome</keyword>
<accession>A0ABW6GTL8</accession>
<dbReference type="PANTHER" id="PTHR47354:SF1">
    <property type="entry name" value="CARNITINE MONOOXYGENASE REDUCTASE SUBUNIT"/>
    <property type="match status" value="1"/>
</dbReference>
<keyword evidence="5" id="KW-0560">Oxidoreductase</keyword>
<dbReference type="Proteomes" id="UP001599542">
    <property type="component" value="Unassembled WGS sequence"/>
</dbReference>
<organism evidence="10 11">
    <name type="scientific">Kitasatospora phosalacinea</name>
    <dbReference type="NCBI Taxonomy" id="2065"/>
    <lineage>
        <taxon>Bacteria</taxon>
        <taxon>Bacillati</taxon>
        <taxon>Actinomycetota</taxon>
        <taxon>Actinomycetes</taxon>
        <taxon>Kitasatosporales</taxon>
        <taxon>Streptomycetaceae</taxon>
        <taxon>Kitasatospora</taxon>
    </lineage>
</organism>
<dbReference type="InterPro" id="IPR017927">
    <property type="entry name" value="FAD-bd_FR_type"/>
</dbReference>
<evidence type="ECO:0000259" key="8">
    <source>
        <dbReference type="PROSITE" id="PS51085"/>
    </source>
</evidence>
<dbReference type="InterPro" id="IPR012675">
    <property type="entry name" value="Beta-grasp_dom_sf"/>
</dbReference>
<dbReference type="PROSITE" id="PS51085">
    <property type="entry name" value="2FE2S_FER_2"/>
    <property type="match status" value="1"/>
</dbReference>
<dbReference type="CDD" id="cd00207">
    <property type="entry name" value="fer2"/>
    <property type="match status" value="1"/>
</dbReference>
<dbReference type="SUPFAM" id="SSF54292">
    <property type="entry name" value="2Fe-2S ferredoxin-like"/>
    <property type="match status" value="1"/>
</dbReference>
<name>A0ABW6GTL8_9ACTN</name>
<evidence type="ECO:0000256" key="5">
    <source>
        <dbReference type="ARBA" id="ARBA00023002"/>
    </source>
</evidence>
<keyword evidence="2" id="KW-0285">Flavoprotein</keyword>
<reference evidence="10 11" key="1">
    <citation type="submission" date="2024-09" db="EMBL/GenBank/DDBJ databases">
        <title>The Natural Products Discovery Center: Release of the First 8490 Sequenced Strains for Exploring Actinobacteria Biosynthetic Diversity.</title>
        <authorList>
            <person name="Kalkreuter E."/>
            <person name="Kautsar S.A."/>
            <person name="Yang D."/>
            <person name="Bader C.D."/>
            <person name="Teijaro C.N."/>
            <person name="Fluegel L."/>
            <person name="Davis C.M."/>
            <person name="Simpson J.R."/>
            <person name="Lauterbach L."/>
            <person name="Steele A.D."/>
            <person name="Gui C."/>
            <person name="Meng S."/>
            <person name="Li G."/>
            <person name="Viehrig K."/>
            <person name="Ye F."/>
            <person name="Su P."/>
            <person name="Kiefer A.F."/>
            <person name="Nichols A."/>
            <person name="Cepeda A.J."/>
            <person name="Yan W."/>
            <person name="Fan B."/>
            <person name="Jiang Y."/>
            <person name="Adhikari A."/>
            <person name="Zheng C.-J."/>
            <person name="Schuster L."/>
            <person name="Cowan T.M."/>
            <person name="Smanski M.J."/>
            <person name="Chevrette M.G."/>
            <person name="De Carvalho L.P.S."/>
            <person name="Shen B."/>
        </authorList>
    </citation>
    <scope>NUCLEOTIDE SEQUENCE [LARGE SCALE GENOMIC DNA]</scope>
    <source>
        <strain evidence="10 11">NPDC058753</strain>
    </source>
</reference>
<keyword evidence="3" id="KW-0001">2Fe-2S</keyword>
<gene>
    <name evidence="10" type="ORF">ACFW6T_29455</name>
</gene>